<gene>
    <name evidence="2" type="ORF">V8G57_09460</name>
</gene>
<dbReference type="RefSeq" id="WP_342829152.1">
    <property type="nucleotide sequence ID" value="NZ_JBANDC010000005.1"/>
</dbReference>
<protein>
    <submittedName>
        <fullName evidence="2">DUF3761 domain-containing protein</fullName>
    </submittedName>
</protein>
<keyword evidence="3" id="KW-1185">Reference proteome</keyword>
<reference evidence="2 3" key="1">
    <citation type="submission" date="2024-02" db="EMBL/GenBank/DDBJ databases">
        <title>Draft genome sequence of Collimonas sp. strain H4R21, an effective mineral-weathering bacterial strain isolated from the beech rhizosphere.</title>
        <authorList>
            <person name="Morin E."/>
            <person name="Uroz S."/>
            <person name="Leveau J.H.J."/>
            <person name="Kumar R."/>
            <person name="Rey M.W."/>
            <person name="Pham J."/>
        </authorList>
    </citation>
    <scope>NUCLEOTIDE SEQUENCE [LARGE SCALE GENOMIC DNA]</scope>
    <source>
        <strain evidence="2 3">H4R21</strain>
    </source>
</reference>
<comment type="caution">
    <text evidence="2">The sequence shown here is derived from an EMBL/GenBank/DDBJ whole genome shotgun (WGS) entry which is preliminary data.</text>
</comment>
<evidence type="ECO:0000256" key="1">
    <source>
        <dbReference type="SAM" id="SignalP"/>
    </source>
</evidence>
<dbReference type="Proteomes" id="UP001495910">
    <property type="component" value="Unassembled WGS sequence"/>
</dbReference>
<feature type="chain" id="PRO_5046709966" evidence="1">
    <location>
        <begin position="23"/>
        <end position="168"/>
    </location>
</feature>
<keyword evidence="1" id="KW-0732">Signal</keyword>
<evidence type="ECO:0000313" key="3">
    <source>
        <dbReference type="Proteomes" id="UP001495910"/>
    </source>
</evidence>
<evidence type="ECO:0000313" key="2">
    <source>
        <dbReference type="EMBL" id="MEM4987612.1"/>
    </source>
</evidence>
<proteinExistence type="predicted"/>
<name>A0ABU9PUC1_9BURK</name>
<dbReference type="Pfam" id="PF12587">
    <property type="entry name" value="DUF3761"/>
    <property type="match status" value="1"/>
</dbReference>
<dbReference type="InterPro" id="IPR022236">
    <property type="entry name" value="DUF3761"/>
</dbReference>
<sequence length="168" mass="15823">MKALFISAAVAAALLTSAASFAQAPAAAPAGTTGMCKDGSYSSNATKKGACAGHKGVKEWYSAAPAAAAPAAAPAPAAAAPAAPAPAAAKAAAPAAPAATPMAPAKPAVAAAAPAAGGGAGKVWVNSASKVYHCEGTKYYGKTKAGSYMTEAEAKAAGNHADHGKACS</sequence>
<feature type="signal peptide" evidence="1">
    <location>
        <begin position="1"/>
        <end position="22"/>
    </location>
</feature>
<organism evidence="2 3">
    <name type="scientific">Collimonas rhizosphaerae</name>
    <dbReference type="NCBI Taxonomy" id="3126357"/>
    <lineage>
        <taxon>Bacteria</taxon>
        <taxon>Pseudomonadati</taxon>
        <taxon>Pseudomonadota</taxon>
        <taxon>Betaproteobacteria</taxon>
        <taxon>Burkholderiales</taxon>
        <taxon>Oxalobacteraceae</taxon>
        <taxon>Collimonas</taxon>
    </lineage>
</organism>
<accession>A0ABU9PUC1</accession>
<dbReference type="EMBL" id="JBANDC010000005">
    <property type="protein sequence ID" value="MEM4987612.1"/>
    <property type="molecule type" value="Genomic_DNA"/>
</dbReference>